<comment type="cofactor">
    <cofactor evidence="1">
        <name>FAD</name>
        <dbReference type="ChEBI" id="CHEBI:57692"/>
    </cofactor>
</comment>
<dbReference type="GO" id="GO:0004489">
    <property type="term" value="F:methylenetetrahydrofolate reductase [NAD(P)H] activity"/>
    <property type="evidence" value="ECO:0007669"/>
    <property type="project" value="InterPro"/>
</dbReference>
<evidence type="ECO:0000256" key="3">
    <source>
        <dbReference type="ARBA" id="ARBA00006743"/>
    </source>
</evidence>
<keyword evidence="5" id="KW-0274">FAD</keyword>
<dbReference type="InterPro" id="IPR029041">
    <property type="entry name" value="FAD-linked_oxidoreductase-like"/>
</dbReference>
<comment type="similarity">
    <text evidence="3">Belongs to the methylenetetrahydrofolate reductase family.</text>
</comment>
<reference evidence="9" key="1">
    <citation type="submission" date="2013-03" db="EMBL/GenBank/DDBJ databases">
        <title>The Genome Sequence of Anopheles christyi ACHKN1017.</title>
        <authorList>
            <consortium name="The Broad Institute Genomics Platform"/>
            <person name="Neafsey D.E."/>
            <person name="Besansky N."/>
            <person name="Walker B."/>
            <person name="Young S.K."/>
            <person name="Zeng Q."/>
            <person name="Gargeya S."/>
            <person name="Fitzgerald M."/>
            <person name="Haas B."/>
            <person name="Abouelleil A."/>
            <person name="Allen A.W."/>
            <person name="Alvarado L."/>
            <person name="Arachchi H.M."/>
            <person name="Berlin A.M."/>
            <person name="Chapman S.B."/>
            <person name="Gainer-Dewar J."/>
            <person name="Goldberg J."/>
            <person name="Griggs A."/>
            <person name="Gujja S."/>
            <person name="Hansen M."/>
            <person name="Howarth C."/>
            <person name="Imamovic A."/>
            <person name="Ireland A."/>
            <person name="Larimer J."/>
            <person name="McCowan C."/>
            <person name="Murphy C."/>
            <person name="Pearson M."/>
            <person name="Poon T.W."/>
            <person name="Priest M."/>
            <person name="Roberts A."/>
            <person name="Saif S."/>
            <person name="Shea T."/>
            <person name="Sisk P."/>
            <person name="Sykes S."/>
            <person name="Wortman J."/>
            <person name="Nusbaum C."/>
            <person name="Birren B."/>
        </authorList>
    </citation>
    <scope>NUCLEOTIDE SEQUENCE [LARGE SCALE GENOMIC DNA]</scope>
    <source>
        <strain evidence="9">ACHKN1017</strain>
    </source>
</reference>
<evidence type="ECO:0000256" key="6">
    <source>
        <dbReference type="ARBA" id="ARBA00023002"/>
    </source>
</evidence>
<dbReference type="AlphaFoldDB" id="A0A182JUH4"/>
<dbReference type="Proteomes" id="UP000075881">
    <property type="component" value="Unassembled WGS sequence"/>
</dbReference>
<evidence type="ECO:0000313" key="8">
    <source>
        <dbReference type="EnsemblMetazoa" id="ACHR002156-PA"/>
    </source>
</evidence>
<dbReference type="Pfam" id="PF02219">
    <property type="entry name" value="MTHFR"/>
    <property type="match status" value="1"/>
</dbReference>
<accession>A0A182JUH4</accession>
<evidence type="ECO:0000313" key="9">
    <source>
        <dbReference type="Proteomes" id="UP000075881"/>
    </source>
</evidence>
<evidence type="ECO:0000256" key="1">
    <source>
        <dbReference type="ARBA" id="ARBA00001974"/>
    </source>
</evidence>
<comment type="pathway">
    <text evidence="2 7">One-carbon metabolism; tetrahydrofolate interconversion.</text>
</comment>
<evidence type="ECO:0000256" key="2">
    <source>
        <dbReference type="ARBA" id="ARBA00004777"/>
    </source>
</evidence>
<evidence type="ECO:0000256" key="7">
    <source>
        <dbReference type="RuleBase" id="RU004254"/>
    </source>
</evidence>
<protein>
    <submittedName>
        <fullName evidence="8">Uncharacterized protein</fullName>
    </submittedName>
</protein>
<reference evidence="8" key="2">
    <citation type="submission" date="2020-05" db="UniProtKB">
        <authorList>
            <consortium name="EnsemblMetazoa"/>
        </authorList>
    </citation>
    <scope>IDENTIFICATION</scope>
    <source>
        <strain evidence="8">ACHKN1017</strain>
    </source>
</reference>
<dbReference type="STRING" id="43041.A0A182JUH4"/>
<dbReference type="PANTHER" id="PTHR45754">
    <property type="entry name" value="METHYLENETETRAHYDROFOLATE REDUCTASE"/>
    <property type="match status" value="1"/>
</dbReference>
<keyword evidence="9" id="KW-1185">Reference proteome</keyword>
<name>A0A182JUH4_9DIPT</name>
<keyword evidence="6" id="KW-0560">Oxidoreductase</keyword>
<keyword evidence="4" id="KW-0285">Flavoprotein</keyword>
<evidence type="ECO:0000256" key="4">
    <source>
        <dbReference type="ARBA" id="ARBA00022630"/>
    </source>
</evidence>
<dbReference type="UniPathway" id="UPA00193"/>
<dbReference type="VEuPathDB" id="VectorBase:ACHR002156"/>
<dbReference type="Gene3D" id="3.20.20.220">
    <property type="match status" value="1"/>
</dbReference>
<organism evidence="8 9">
    <name type="scientific">Anopheles christyi</name>
    <dbReference type="NCBI Taxonomy" id="43041"/>
    <lineage>
        <taxon>Eukaryota</taxon>
        <taxon>Metazoa</taxon>
        <taxon>Ecdysozoa</taxon>
        <taxon>Arthropoda</taxon>
        <taxon>Hexapoda</taxon>
        <taxon>Insecta</taxon>
        <taxon>Pterygota</taxon>
        <taxon>Neoptera</taxon>
        <taxon>Endopterygota</taxon>
        <taxon>Diptera</taxon>
        <taxon>Nematocera</taxon>
        <taxon>Culicoidea</taxon>
        <taxon>Culicidae</taxon>
        <taxon>Anophelinae</taxon>
        <taxon>Anopheles</taxon>
    </lineage>
</organism>
<sequence length="318" mass="36506">MVDHLATTNSVTEEENSEDVLYAKLDHIFNSSTQAIPVRYSIEISSKDDFDIGQLERLTPQPVFSALPWISDENLRYADNFSRSPTLQLTNRLRKSRYTVVNHVSCYNITEQQVDQLLSTGIRNLFVIRGDTVSPEQTFLNSAGLVQYLRKQEQQKGHSKLTIGVGGYPYGHHQSPSETDELRYLAEKISNGVDFLLTQTVYDAQSFLRYRTRCREAGISIPIIPGIYVPHSYRHLQTMLNLTRIQLRPTVRDAFDTHANDAPEQFEAFMVDYFVGVLRELLEPNASSSDPIKLVHFFTFNKFALLQQVLHRLENFIE</sequence>
<dbReference type="GO" id="GO:0009086">
    <property type="term" value="P:methionine biosynthetic process"/>
    <property type="evidence" value="ECO:0007669"/>
    <property type="project" value="TreeGrafter"/>
</dbReference>
<dbReference type="InterPro" id="IPR003171">
    <property type="entry name" value="Mehydrof_redctse-like"/>
</dbReference>
<proteinExistence type="inferred from homology"/>
<dbReference type="PANTHER" id="PTHR45754:SF3">
    <property type="entry name" value="METHYLENETETRAHYDROFOLATE REDUCTASE (NADPH)"/>
    <property type="match status" value="1"/>
</dbReference>
<dbReference type="GO" id="GO:0035999">
    <property type="term" value="P:tetrahydrofolate interconversion"/>
    <property type="evidence" value="ECO:0007669"/>
    <property type="project" value="UniProtKB-UniPathway"/>
</dbReference>
<dbReference type="GO" id="GO:0071949">
    <property type="term" value="F:FAD binding"/>
    <property type="evidence" value="ECO:0007669"/>
    <property type="project" value="TreeGrafter"/>
</dbReference>
<dbReference type="SUPFAM" id="SSF51730">
    <property type="entry name" value="FAD-linked oxidoreductase"/>
    <property type="match status" value="1"/>
</dbReference>
<dbReference type="GO" id="GO:0005829">
    <property type="term" value="C:cytosol"/>
    <property type="evidence" value="ECO:0007669"/>
    <property type="project" value="TreeGrafter"/>
</dbReference>
<evidence type="ECO:0000256" key="5">
    <source>
        <dbReference type="ARBA" id="ARBA00022827"/>
    </source>
</evidence>
<dbReference type="EnsemblMetazoa" id="ACHR002156-RA">
    <property type="protein sequence ID" value="ACHR002156-PA"/>
    <property type="gene ID" value="ACHR002156"/>
</dbReference>